<feature type="chain" id="PRO_5003038412" evidence="1">
    <location>
        <begin position="26"/>
        <end position="105"/>
    </location>
</feature>
<name>D2VAK0_NAEGR</name>
<dbReference type="OMA" id="ESCLSIC"/>
<sequence>MRSSISYVVLLAMMVLLIVIATTASFTNASHEAVVLEQINQLEDVDISESMAATLGAKNPASVKITKPKTAQKCSSICREACRETYRGGKKSKCLDHCPSVCSGI</sequence>
<evidence type="ECO:0000313" key="2">
    <source>
        <dbReference type="EMBL" id="EFC45968.1"/>
    </source>
</evidence>
<dbReference type="GeneID" id="8859161"/>
<dbReference type="InParanoid" id="D2VAK0"/>
<dbReference type="Proteomes" id="UP000006671">
    <property type="component" value="Unassembled WGS sequence"/>
</dbReference>
<protein>
    <submittedName>
        <fullName evidence="2">Predicted protein</fullName>
    </submittedName>
</protein>
<gene>
    <name evidence="2" type="ORF">NAEGRDRAFT_65884</name>
</gene>
<accession>D2VAK0</accession>
<proteinExistence type="predicted"/>
<evidence type="ECO:0000256" key="1">
    <source>
        <dbReference type="SAM" id="SignalP"/>
    </source>
</evidence>
<keyword evidence="1" id="KW-0732">Signal</keyword>
<feature type="signal peptide" evidence="1">
    <location>
        <begin position="1"/>
        <end position="25"/>
    </location>
</feature>
<evidence type="ECO:0000313" key="3">
    <source>
        <dbReference type="Proteomes" id="UP000006671"/>
    </source>
</evidence>
<dbReference type="EMBL" id="GG738860">
    <property type="protein sequence ID" value="EFC45968.1"/>
    <property type="molecule type" value="Genomic_DNA"/>
</dbReference>
<organism evidence="3">
    <name type="scientific">Naegleria gruberi</name>
    <name type="common">Amoeba</name>
    <dbReference type="NCBI Taxonomy" id="5762"/>
    <lineage>
        <taxon>Eukaryota</taxon>
        <taxon>Discoba</taxon>
        <taxon>Heterolobosea</taxon>
        <taxon>Tetramitia</taxon>
        <taxon>Eutetramitia</taxon>
        <taxon>Vahlkampfiidae</taxon>
        <taxon>Naegleria</taxon>
    </lineage>
</organism>
<reference evidence="2 3" key="1">
    <citation type="journal article" date="2010" name="Cell">
        <title>The genome of Naegleria gruberi illuminates early eukaryotic versatility.</title>
        <authorList>
            <person name="Fritz-Laylin L.K."/>
            <person name="Prochnik S.E."/>
            <person name="Ginger M.L."/>
            <person name="Dacks J.B."/>
            <person name="Carpenter M.L."/>
            <person name="Field M.C."/>
            <person name="Kuo A."/>
            <person name="Paredez A."/>
            <person name="Chapman J."/>
            <person name="Pham J."/>
            <person name="Shu S."/>
            <person name="Neupane R."/>
            <person name="Cipriano M."/>
            <person name="Mancuso J."/>
            <person name="Tu H."/>
            <person name="Salamov A."/>
            <person name="Lindquist E."/>
            <person name="Shapiro H."/>
            <person name="Lucas S."/>
            <person name="Grigoriev I.V."/>
            <person name="Cande W.Z."/>
            <person name="Fulton C."/>
            <person name="Rokhsar D.S."/>
            <person name="Dawson S.C."/>
        </authorList>
    </citation>
    <scope>NUCLEOTIDE SEQUENCE [LARGE SCALE GENOMIC DNA]</scope>
    <source>
        <strain evidence="2 3">NEG-M</strain>
    </source>
</reference>
<keyword evidence="3" id="KW-1185">Reference proteome</keyword>
<dbReference type="KEGG" id="ngr:NAEGRDRAFT_65884"/>
<dbReference type="VEuPathDB" id="AmoebaDB:NAEGRDRAFT_65884"/>
<dbReference type="RefSeq" id="XP_002678712.1">
    <property type="nucleotide sequence ID" value="XM_002678666.1"/>
</dbReference>
<dbReference type="AlphaFoldDB" id="D2VAK0"/>